<protein>
    <submittedName>
        <fullName evidence="1">Uncharacterized protein</fullName>
    </submittedName>
</protein>
<dbReference type="AlphaFoldDB" id="A0A3B0W9B0"/>
<dbReference type="InterPro" id="IPR023214">
    <property type="entry name" value="HAD_sf"/>
</dbReference>
<dbReference type="EMBL" id="UOFE01000028">
    <property type="protein sequence ID" value="VAW52525.1"/>
    <property type="molecule type" value="Genomic_DNA"/>
</dbReference>
<evidence type="ECO:0000313" key="1">
    <source>
        <dbReference type="EMBL" id="VAW52525.1"/>
    </source>
</evidence>
<dbReference type="Pfam" id="PF13419">
    <property type="entry name" value="HAD_2"/>
    <property type="match status" value="1"/>
</dbReference>
<dbReference type="InterPro" id="IPR006439">
    <property type="entry name" value="HAD-SF_hydro_IA"/>
</dbReference>
<organism evidence="1">
    <name type="scientific">hydrothermal vent metagenome</name>
    <dbReference type="NCBI Taxonomy" id="652676"/>
    <lineage>
        <taxon>unclassified sequences</taxon>
        <taxon>metagenomes</taxon>
        <taxon>ecological metagenomes</taxon>
    </lineage>
</organism>
<dbReference type="Gene3D" id="3.40.50.1000">
    <property type="entry name" value="HAD superfamily/HAD-like"/>
    <property type="match status" value="1"/>
</dbReference>
<name>A0A3B0W9B0_9ZZZZ</name>
<dbReference type="NCBIfam" id="TIGR01549">
    <property type="entry name" value="HAD-SF-IA-v1"/>
    <property type="match status" value="1"/>
</dbReference>
<dbReference type="Gene3D" id="1.10.150.520">
    <property type="match status" value="1"/>
</dbReference>
<reference evidence="1" key="1">
    <citation type="submission" date="2018-06" db="EMBL/GenBank/DDBJ databases">
        <authorList>
            <person name="Zhirakovskaya E."/>
        </authorList>
    </citation>
    <scope>NUCLEOTIDE SEQUENCE</scope>
</reference>
<sequence length="246" mass="28117">MFIKNNIFEGKEAILLDMNGTFMFGEDRFSLDENFYSYYRQLDGKLSEIKVNEIIRSAYDYLESKYHDERYVNNFPSVEKAILNVINFSLSDSELKKLVDTFSYHELGNIPLEFVVALYKLKKHFTLACVIDIWSPNKLWRDAFVKAEVYDLFSVLSFSSDEGIVKPSPEPFEKVLEKLELTKDKVLIVGDSIRRDLGGATASEIDCVLVGGAMHEDAVGTFSDLIELSNSFFNGDYNESQSIKNI</sequence>
<proteinExistence type="predicted"/>
<dbReference type="InterPro" id="IPR036412">
    <property type="entry name" value="HAD-like_sf"/>
</dbReference>
<dbReference type="SUPFAM" id="SSF56784">
    <property type="entry name" value="HAD-like"/>
    <property type="match status" value="1"/>
</dbReference>
<gene>
    <name evidence="1" type="ORF">MNBD_GAMMA05-1111</name>
</gene>
<accession>A0A3B0W9B0</accession>
<dbReference type="InterPro" id="IPR041492">
    <property type="entry name" value="HAD_2"/>
</dbReference>